<dbReference type="GO" id="GO:0016757">
    <property type="term" value="F:glycosyltransferase activity"/>
    <property type="evidence" value="ECO:0007669"/>
    <property type="project" value="UniProtKB-KW"/>
</dbReference>
<dbReference type="PANTHER" id="PTHR45947:SF3">
    <property type="entry name" value="SULFOQUINOVOSYL TRANSFERASE SQD2"/>
    <property type="match status" value="1"/>
</dbReference>
<feature type="region of interest" description="Disordered" evidence="3">
    <location>
        <begin position="358"/>
        <end position="385"/>
    </location>
</feature>
<reference evidence="5 6" key="1">
    <citation type="journal article" date="2014" name="J. Biotechnol.">
        <title>Complete genome sequence of the actinobacterium Actinoplanes friuliensis HAG 010964, producer of the lipopeptide antibiotic friulimycin.</title>
        <authorList>
            <person name="Ruckert C."/>
            <person name="Szczepanowski R."/>
            <person name="Albersmeier A."/>
            <person name="Goesmann A."/>
            <person name="Fischer N."/>
            <person name="Steinkamper A."/>
            <person name="Puhler A."/>
            <person name="Biener R."/>
            <person name="Schwartz D."/>
            <person name="Kalinowski J."/>
        </authorList>
    </citation>
    <scope>NUCLEOTIDE SEQUENCE [LARGE SCALE GENOMIC DNA]</scope>
    <source>
        <strain evidence="5 6">DSM 7358</strain>
    </source>
</reference>
<dbReference type="GO" id="GO:1901137">
    <property type="term" value="P:carbohydrate derivative biosynthetic process"/>
    <property type="evidence" value="ECO:0007669"/>
    <property type="project" value="UniProtKB-ARBA"/>
</dbReference>
<organism evidence="5 6">
    <name type="scientific">Actinoplanes friuliensis DSM 7358</name>
    <dbReference type="NCBI Taxonomy" id="1246995"/>
    <lineage>
        <taxon>Bacteria</taxon>
        <taxon>Bacillati</taxon>
        <taxon>Actinomycetota</taxon>
        <taxon>Actinomycetes</taxon>
        <taxon>Micromonosporales</taxon>
        <taxon>Micromonosporaceae</taxon>
        <taxon>Actinoplanes</taxon>
    </lineage>
</organism>
<dbReference type="PANTHER" id="PTHR45947">
    <property type="entry name" value="SULFOQUINOVOSYL TRANSFERASE SQD2"/>
    <property type="match status" value="1"/>
</dbReference>
<accession>U5VUZ6</accession>
<evidence type="ECO:0000313" key="6">
    <source>
        <dbReference type="Proteomes" id="UP000017746"/>
    </source>
</evidence>
<evidence type="ECO:0000256" key="2">
    <source>
        <dbReference type="ARBA" id="ARBA00022679"/>
    </source>
</evidence>
<dbReference type="AlphaFoldDB" id="U5VUZ6"/>
<keyword evidence="2 5" id="KW-0808">Transferase</keyword>
<sequence>MMRVLHIITTLSEGGAQQQLRLLVRGLDHHCEIATLSQTGPAGEQLRAGGTTVHEFSSTGDRDLPTVIRLRRLIRLGRFDVVHTHLYRACVQGRFAAWLAGVRHVVATEYHVHGTGPRALYLASERLGRITIAVSPAIAGRLRAWGVPPERIAVIAKGVDAAEFRYDPQLRAAARERLGIAADVPVIGALGRLEPGKRFDRLIRAVGEVPDAVLLLVGDGPARASLERLAVIEGVADRVRFAGAVTHAREMLCAMDVFASPSDEDTFGLVVLEALACGLPALYAVCRPLEELAAARTAVDGTERLTPHDPESLPRKLRTELLSFAERRGARLPARSAGSRYDAAHVAATVGGLYERIAGERPGTRAQRSATRRTTSKRSRRFRAR</sequence>
<dbReference type="Pfam" id="PF13692">
    <property type="entry name" value="Glyco_trans_1_4"/>
    <property type="match status" value="1"/>
</dbReference>
<evidence type="ECO:0000256" key="3">
    <source>
        <dbReference type="SAM" id="MobiDB-lite"/>
    </source>
</evidence>
<keyword evidence="1" id="KW-0328">Glycosyltransferase</keyword>
<dbReference type="KEGG" id="afs:AFR_11615"/>
<name>U5VUZ6_9ACTN</name>
<dbReference type="Proteomes" id="UP000017746">
    <property type="component" value="Chromosome"/>
</dbReference>
<feature type="compositionally biased region" description="Basic residues" evidence="3">
    <location>
        <begin position="370"/>
        <end position="385"/>
    </location>
</feature>
<dbReference type="SUPFAM" id="SSF53756">
    <property type="entry name" value="UDP-Glycosyltransferase/glycogen phosphorylase"/>
    <property type="match status" value="1"/>
</dbReference>
<gene>
    <name evidence="5" type="ORF">AFR_11615</name>
</gene>
<dbReference type="InterPro" id="IPR028098">
    <property type="entry name" value="Glyco_trans_4-like_N"/>
</dbReference>
<proteinExistence type="predicted"/>
<evidence type="ECO:0000259" key="4">
    <source>
        <dbReference type="Pfam" id="PF13439"/>
    </source>
</evidence>
<dbReference type="STRING" id="1246995.AFR_11615"/>
<evidence type="ECO:0000313" key="5">
    <source>
        <dbReference type="EMBL" id="AGZ40612.1"/>
    </source>
</evidence>
<dbReference type="eggNOG" id="COG0438">
    <property type="taxonomic scope" value="Bacteria"/>
</dbReference>
<dbReference type="EMBL" id="CP006272">
    <property type="protein sequence ID" value="AGZ40612.1"/>
    <property type="molecule type" value="Genomic_DNA"/>
</dbReference>
<dbReference type="HOGENOM" id="CLU_009583_0_3_11"/>
<evidence type="ECO:0000256" key="1">
    <source>
        <dbReference type="ARBA" id="ARBA00022676"/>
    </source>
</evidence>
<dbReference type="PATRIC" id="fig|1246995.3.peg.2366"/>
<dbReference type="Pfam" id="PF13439">
    <property type="entry name" value="Glyco_transf_4"/>
    <property type="match status" value="1"/>
</dbReference>
<keyword evidence="6" id="KW-1185">Reference proteome</keyword>
<dbReference type="InterPro" id="IPR050194">
    <property type="entry name" value="Glycosyltransferase_grp1"/>
</dbReference>
<protein>
    <submittedName>
        <fullName evidence="5">Putative glycosyltransferase</fullName>
    </submittedName>
</protein>
<feature type="domain" description="Glycosyltransferase subfamily 4-like N-terminal" evidence="4">
    <location>
        <begin position="14"/>
        <end position="162"/>
    </location>
</feature>
<dbReference type="Gene3D" id="3.40.50.2000">
    <property type="entry name" value="Glycogen Phosphorylase B"/>
    <property type="match status" value="2"/>
</dbReference>